<gene>
    <name evidence="7" type="ORF">ABT317_08175</name>
</gene>
<keyword evidence="3 5" id="KW-1133">Transmembrane helix</keyword>
<evidence type="ECO:0000256" key="3">
    <source>
        <dbReference type="ARBA" id="ARBA00022989"/>
    </source>
</evidence>
<evidence type="ECO:0000256" key="2">
    <source>
        <dbReference type="ARBA" id="ARBA00022692"/>
    </source>
</evidence>
<comment type="caution">
    <text evidence="7">The sequence shown here is derived from an EMBL/GenBank/DDBJ whole genome shotgun (WGS) entry which is preliminary data.</text>
</comment>
<feature type="transmembrane region" description="Helical" evidence="5">
    <location>
        <begin position="16"/>
        <end position="36"/>
    </location>
</feature>
<name>A0ABV1VYH4_9ACTN</name>
<dbReference type="Pfam" id="PF07690">
    <property type="entry name" value="MFS_1"/>
    <property type="match status" value="1"/>
</dbReference>
<keyword evidence="4 5" id="KW-0472">Membrane</keyword>
<dbReference type="Proteomes" id="UP001458415">
    <property type="component" value="Unassembled WGS sequence"/>
</dbReference>
<evidence type="ECO:0000313" key="7">
    <source>
        <dbReference type="EMBL" id="MER6976997.1"/>
    </source>
</evidence>
<feature type="transmembrane region" description="Helical" evidence="5">
    <location>
        <begin position="142"/>
        <end position="162"/>
    </location>
</feature>
<dbReference type="SUPFAM" id="SSF103473">
    <property type="entry name" value="MFS general substrate transporter"/>
    <property type="match status" value="1"/>
</dbReference>
<keyword evidence="8" id="KW-1185">Reference proteome</keyword>
<dbReference type="RefSeq" id="WP_208640671.1">
    <property type="nucleotide sequence ID" value="NZ_MUBM01000104.1"/>
</dbReference>
<dbReference type="PANTHER" id="PTHR23508:SF10">
    <property type="entry name" value="CARBOXYLIC ACID TRANSPORTER PROTEIN HOMOLOG"/>
    <property type="match status" value="1"/>
</dbReference>
<evidence type="ECO:0000259" key="6">
    <source>
        <dbReference type="PROSITE" id="PS50850"/>
    </source>
</evidence>
<keyword evidence="2 5" id="KW-0812">Transmembrane</keyword>
<feature type="transmembrane region" description="Helical" evidence="5">
    <location>
        <begin position="56"/>
        <end position="75"/>
    </location>
</feature>
<comment type="subcellular location">
    <subcellularLocation>
        <location evidence="1">Cell membrane</location>
        <topology evidence="1">Multi-pass membrane protein</topology>
    </subcellularLocation>
</comment>
<feature type="domain" description="Major facilitator superfamily (MFS) profile" evidence="6">
    <location>
        <begin position="17"/>
        <end position="430"/>
    </location>
</feature>
<feature type="transmembrane region" description="Helical" evidence="5">
    <location>
        <begin position="168"/>
        <end position="185"/>
    </location>
</feature>
<sequence>MQQFLDSHPVSRRQRLIIFLLMMVMVFEGLDQIIAAQVFPQLIHEWGTSVSSITEIVTASSLSLAVGSVVAGPITDRFGRKPPLIVGILLFGAGTAAMGRLSQDVIVFGALRCVACIGLGITVVVTMALTADLLPTARRSQMMVLVFAGVTLGSLFGSLLAAVAIEPLGWRAVLGISGLLPLLLIRPITRLVPESPTILVARGRTDAVRSALQTLLPGSDASSVDLSLSESEEHLVRPTAILGRMYIARTLLIWLLFLAAYSVLTVLLQYTPMLLQAPVPGFTTAQSGLTMTVFSIGGLVGGLSVSFVLKRVSRFATLSTVLVLAAAVLFAIALVPTGFVTLMVGFLFLGLTFSSATSSLATVGGLAYPTALRGTGLGAANTAGRVGTLVGGLAGGTLITSGLNVSEISAILSAPVLASALCIVALRALT</sequence>
<feature type="transmembrane region" description="Helical" evidence="5">
    <location>
        <begin position="82"/>
        <end position="99"/>
    </location>
</feature>
<organism evidence="7 8">
    <name type="scientific">Streptomyces carpinensis</name>
    <dbReference type="NCBI Taxonomy" id="66369"/>
    <lineage>
        <taxon>Bacteria</taxon>
        <taxon>Bacillati</taxon>
        <taxon>Actinomycetota</taxon>
        <taxon>Actinomycetes</taxon>
        <taxon>Kitasatosporales</taxon>
        <taxon>Streptomycetaceae</taxon>
        <taxon>Streptomyces</taxon>
    </lineage>
</organism>
<feature type="transmembrane region" description="Helical" evidence="5">
    <location>
        <begin position="105"/>
        <end position="130"/>
    </location>
</feature>
<reference evidence="7 8" key="1">
    <citation type="submission" date="2024-06" db="EMBL/GenBank/DDBJ databases">
        <title>The Natural Products Discovery Center: Release of the First 8490 Sequenced Strains for Exploring Actinobacteria Biosynthetic Diversity.</title>
        <authorList>
            <person name="Kalkreuter E."/>
            <person name="Kautsar S.A."/>
            <person name="Yang D."/>
            <person name="Bader C.D."/>
            <person name="Teijaro C.N."/>
            <person name="Fluegel L."/>
            <person name="Davis C.M."/>
            <person name="Simpson J.R."/>
            <person name="Lauterbach L."/>
            <person name="Steele A.D."/>
            <person name="Gui C."/>
            <person name="Meng S."/>
            <person name="Li G."/>
            <person name="Viehrig K."/>
            <person name="Ye F."/>
            <person name="Su P."/>
            <person name="Kiefer A.F."/>
            <person name="Nichols A."/>
            <person name="Cepeda A.J."/>
            <person name="Yan W."/>
            <person name="Fan B."/>
            <person name="Jiang Y."/>
            <person name="Adhikari A."/>
            <person name="Zheng C.-J."/>
            <person name="Schuster L."/>
            <person name="Cowan T.M."/>
            <person name="Smanski M.J."/>
            <person name="Chevrette M.G."/>
            <person name="De Carvalho L.P.S."/>
            <person name="Shen B."/>
        </authorList>
    </citation>
    <scope>NUCLEOTIDE SEQUENCE [LARGE SCALE GENOMIC DNA]</scope>
    <source>
        <strain evidence="7 8">NPDC000634</strain>
    </source>
</reference>
<feature type="transmembrane region" description="Helical" evidence="5">
    <location>
        <begin position="408"/>
        <end position="429"/>
    </location>
</feature>
<dbReference type="PANTHER" id="PTHR23508">
    <property type="entry name" value="CARBOXYLIC ACID TRANSPORTER PROTEIN HOMOLOG"/>
    <property type="match status" value="1"/>
</dbReference>
<dbReference type="InterPro" id="IPR020846">
    <property type="entry name" value="MFS_dom"/>
</dbReference>
<evidence type="ECO:0000256" key="5">
    <source>
        <dbReference type="SAM" id="Phobius"/>
    </source>
</evidence>
<accession>A0ABV1VYH4</accession>
<protein>
    <submittedName>
        <fullName evidence="7">MFS transporter</fullName>
    </submittedName>
</protein>
<feature type="transmembrane region" description="Helical" evidence="5">
    <location>
        <begin position="321"/>
        <end position="349"/>
    </location>
</feature>
<evidence type="ECO:0000256" key="4">
    <source>
        <dbReference type="ARBA" id="ARBA00023136"/>
    </source>
</evidence>
<dbReference type="InterPro" id="IPR036259">
    <property type="entry name" value="MFS_trans_sf"/>
</dbReference>
<evidence type="ECO:0000313" key="8">
    <source>
        <dbReference type="Proteomes" id="UP001458415"/>
    </source>
</evidence>
<dbReference type="Gene3D" id="1.20.1250.20">
    <property type="entry name" value="MFS general substrate transporter like domains"/>
    <property type="match status" value="1"/>
</dbReference>
<evidence type="ECO:0000256" key="1">
    <source>
        <dbReference type="ARBA" id="ARBA00004651"/>
    </source>
</evidence>
<dbReference type="InterPro" id="IPR011701">
    <property type="entry name" value="MFS"/>
</dbReference>
<proteinExistence type="predicted"/>
<dbReference type="EMBL" id="JBEPCU010000084">
    <property type="protein sequence ID" value="MER6976997.1"/>
    <property type="molecule type" value="Genomic_DNA"/>
</dbReference>
<feature type="transmembrane region" description="Helical" evidence="5">
    <location>
        <begin position="288"/>
        <end position="309"/>
    </location>
</feature>
<dbReference type="PROSITE" id="PS50850">
    <property type="entry name" value="MFS"/>
    <property type="match status" value="1"/>
</dbReference>
<feature type="transmembrane region" description="Helical" evidence="5">
    <location>
        <begin position="246"/>
        <end position="268"/>
    </location>
</feature>